<accession>E4UAV6</accession>
<dbReference type="Proteomes" id="UP000008722">
    <property type="component" value="Plasmid pOCEPR01"/>
</dbReference>
<dbReference type="EMBL" id="CP002362">
    <property type="protein sequence ID" value="ADR37741.1"/>
    <property type="molecule type" value="Genomic_DNA"/>
</dbReference>
<gene>
    <name evidence="1" type="ordered locus">Ocepr_2293</name>
</gene>
<reference evidence="1 2" key="2">
    <citation type="journal article" date="2011" name="Stand. Genomic Sci.">
        <title>Complete genome sequence of Oceanithermus profundus type strain (506).</title>
        <authorList>
            <person name="Pati A."/>
            <person name="Zhang X."/>
            <person name="Lapidus A."/>
            <person name="Nolan M."/>
            <person name="Lucas S."/>
            <person name="Del Rio T.G."/>
            <person name="Tice H."/>
            <person name="Cheng J.F."/>
            <person name="Tapia R."/>
            <person name="Han C."/>
            <person name="Goodwin L."/>
            <person name="Pitluck S."/>
            <person name="Liolios K."/>
            <person name="Pagani I."/>
            <person name="Ivanova N."/>
            <person name="Mavromatis K."/>
            <person name="Chen A."/>
            <person name="Palaniappan K."/>
            <person name="Hauser L."/>
            <person name="Jeffries C.D."/>
            <person name="Brambilla E.M."/>
            <person name="Rohl A."/>
            <person name="Mwirichia R."/>
            <person name="Rohde M."/>
            <person name="Tindall B.J."/>
            <person name="Sikorski J."/>
            <person name="Wirth R."/>
            <person name="Goker M."/>
            <person name="Woyke T."/>
            <person name="Detter J.C."/>
            <person name="Bristow J."/>
            <person name="Eisen J.A."/>
            <person name="Markowitz V."/>
            <person name="Hugenholtz P."/>
            <person name="Kyrpides N.C."/>
            <person name="Klenk H.P."/>
            <person name="Land M."/>
        </authorList>
    </citation>
    <scope>NUCLEOTIDE SEQUENCE [LARGE SCALE GENOMIC DNA]</scope>
    <source>
        <strain evidence="2">DSM 14977 / NBRC 100410 / VKM B-2274 / 506</strain>
        <plasmid evidence="2">Plasmid pOCEPR01</plasmid>
    </source>
</reference>
<evidence type="ECO:0000313" key="2">
    <source>
        <dbReference type="Proteomes" id="UP000008722"/>
    </source>
</evidence>
<geneLocation type="plasmid" evidence="1 2">
    <name>pOCEPR01</name>
</geneLocation>
<proteinExistence type="predicted"/>
<dbReference type="KEGG" id="opr:Ocepr_2293"/>
<dbReference type="HOGENOM" id="CLU_1904588_0_0_0"/>
<dbReference type="RefSeq" id="WP_013449721.1">
    <property type="nucleotide sequence ID" value="NC_014753.1"/>
</dbReference>
<name>E4UAV6_OCEP5</name>
<sequence length="133" mass="14502" precursor="true">MPNPGEALAVVLVPAEVADALRRPIFAPQHQVDWLLFPRLNRLVARGLGERYLSVPAYANAPGSGAEPWPLRFHLEGKALPGPGALRFEVLEGGWVRFEREGAADLVLPLERLAPGELAAAWPDFVARRPRAA</sequence>
<organism evidence="1 2">
    <name type="scientific">Oceanithermus profundus (strain DSM 14977 / NBRC 100410 / VKM B-2274 / 506)</name>
    <dbReference type="NCBI Taxonomy" id="670487"/>
    <lineage>
        <taxon>Bacteria</taxon>
        <taxon>Thermotogati</taxon>
        <taxon>Deinococcota</taxon>
        <taxon>Deinococci</taxon>
        <taxon>Thermales</taxon>
        <taxon>Thermaceae</taxon>
        <taxon>Oceanithermus</taxon>
    </lineage>
</organism>
<dbReference type="AlphaFoldDB" id="E4UAV6"/>
<protein>
    <submittedName>
        <fullName evidence="1">Uncharacterized protein</fullName>
    </submittedName>
</protein>
<reference evidence="2" key="1">
    <citation type="submission" date="2010-11" db="EMBL/GenBank/DDBJ databases">
        <title>The complete sequence of plasmid of Oceanithermus profundus DSM 14977.</title>
        <authorList>
            <consortium name="US DOE Joint Genome Institute (JGI-PGF)"/>
            <person name="Lucas S."/>
            <person name="Copeland A."/>
            <person name="Lapidus A."/>
            <person name="Bruce D."/>
            <person name="Goodwin L."/>
            <person name="Pitluck S."/>
            <person name="Kyrpides N."/>
            <person name="Mavromatis K."/>
            <person name="Pagani I."/>
            <person name="Ivanova N."/>
            <person name="Zhang X."/>
            <person name="Brettin T."/>
            <person name="Detter J.C."/>
            <person name="Tapia R."/>
            <person name="Han C."/>
            <person name="Land M."/>
            <person name="Hauser L."/>
            <person name="Markowitz V."/>
            <person name="Cheng J.-F."/>
            <person name="Hugenholtz P."/>
            <person name="Woyke T."/>
            <person name="Wu D."/>
            <person name="Tindall B."/>
            <person name="Faehnrich R."/>
            <person name="Brambilla E."/>
            <person name="Klenk H.-P."/>
            <person name="Eisen J.A."/>
        </authorList>
    </citation>
    <scope>NUCLEOTIDE SEQUENCE [LARGE SCALE GENOMIC DNA]</scope>
    <source>
        <strain evidence="2">DSM 14977 / NBRC 100410 / VKM B-2274 / 506</strain>
        <plasmid evidence="2">Plasmid pOCEPR01</plasmid>
    </source>
</reference>
<evidence type="ECO:0000313" key="1">
    <source>
        <dbReference type="EMBL" id="ADR37741.1"/>
    </source>
</evidence>
<keyword evidence="1" id="KW-0614">Plasmid</keyword>
<keyword evidence="2" id="KW-1185">Reference proteome</keyword>